<name>A0ABV7M326_9GAMM</name>
<protein>
    <submittedName>
        <fullName evidence="2">Uncharacterized protein</fullName>
    </submittedName>
</protein>
<sequence>MSDFDRLIKNLARAGELASRARQGDEKVIDELIDSLRAYTGESPNTYESEASSKGPNRSEEAQPHPAGIDKTITEYQATKDAMAAIINKHMRAAFEEIRTEYGTTPTDVTLCIDQHQAEETKYPSGDYAGSRVRLGGE</sequence>
<comment type="caution">
    <text evidence="2">The sequence shown here is derived from an EMBL/GenBank/DDBJ whole genome shotgun (WGS) entry which is preliminary data.</text>
</comment>
<feature type="compositionally biased region" description="Polar residues" evidence="1">
    <location>
        <begin position="42"/>
        <end position="56"/>
    </location>
</feature>
<feature type="region of interest" description="Disordered" evidence="1">
    <location>
        <begin position="39"/>
        <end position="71"/>
    </location>
</feature>
<gene>
    <name evidence="2" type="ORF">ACFOEI_14150</name>
</gene>
<dbReference type="EMBL" id="JBHRUH010000031">
    <property type="protein sequence ID" value="MFC3293194.1"/>
    <property type="molecule type" value="Genomic_DNA"/>
</dbReference>
<accession>A0ABV7M326</accession>
<dbReference type="RefSeq" id="WP_019018497.1">
    <property type="nucleotide sequence ID" value="NZ_BMXD01000001.1"/>
</dbReference>
<reference evidence="3" key="1">
    <citation type="journal article" date="2019" name="Int. J. Syst. Evol. Microbiol.">
        <title>The Global Catalogue of Microorganisms (GCM) 10K type strain sequencing project: providing services to taxonomists for standard genome sequencing and annotation.</title>
        <authorList>
            <consortium name="The Broad Institute Genomics Platform"/>
            <consortium name="The Broad Institute Genome Sequencing Center for Infectious Disease"/>
            <person name="Wu L."/>
            <person name="Ma J."/>
        </authorList>
    </citation>
    <scope>NUCLEOTIDE SEQUENCE [LARGE SCALE GENOMIC DNA]</scope>
    <source>
        <strain evidence="3">KCTC 12847</strain>
    </source>
</reference>
<dbReference type="Proteomes" id="UP001595640">
    <property type="component" value="Unassembled WGS sequence"/>
</dbReference>
<organism evidence="2 3">
    <name type="scientific">Modicisalibacter luteus</name>
    <dbReference type="NCBI Taxonomy" id="453962"/>
    <lineage>
        <taxon>Bacteria</taxon>
        <taxon>Pseudomonadati</taxon>
        <taxon>Pseudomonadota</taxon>
        <taxon>Gammaproteobacteria</taxon>
        <taxon>Oceanospirillales</taxon>
        <taxon>Halomonadaceae</taxon>
        <taxon>Modicisalibacter</taxon>
    </lineage>
</organism>
<evidence type="ECO:0000256" key="1">
    <source>
        <dbReference type="SAM" id="MobiDB-lite"/>
    </source>
</evidence>
<evidence type="ECO:0000313" key="3">
    <source>
        <dbReference type="Proteomes" id="UP001595640"/>
    </source>
</evidence>
<evidence type="ECO:0000313" key="2">
    <source>
        <dbReference type="EMBL" id="MFC3293194.1"/>
    </source>
</evidence>
<proteinExistence type="predicted"/>
<keyword evidence="3" id="KW-1185">Reference proteome</keyword>